<sequence>MEREGEGGDREEEGRGRRRGERGGRRRSMRGKEKEEEGRGRISRGDGGVGEREEGEGGGGERRREREERERGRRRGESSREEEGRVDLTSNRPFDYIVVHDLLPVPSETDLPNYFPYGWQSSGGLSEATHMCSSVHSTRMRRPQVADSFWWQAPPSGSGCVDFFGTFSRRGAIFFRNTLAPELCELGPSSQAMAMVHSEGVILRDDFDSSDGLDYTIWSEAYGAGISEYCGIVLHGKSMVFCEPVGKRELISVYLNTTTAAAMHFAVSAGSCIPGPNDYSIAISYAIDDRVDWHLIDKIRVPLSHDTTVHTLHLPDEAKTEGVSFRFHQDLAADAHSFEGCWALDNIIIPNMAHSPKQLEDNFDLFDPSHWLFFPNGDITNACDANETVLYFNGGESQGELHQFAISHDLDLSEYFDSGDVIFTESFDDPGFPAGWDIAGSELGNACGLLHSQNSMVFAGANDRYICTPFVDATNVGNLRFYFSMGGGTCDPADSSEYAVSVYAVVAGGQRIHLQTLSHLVYKKPRLVSVGIPPSARSSLTQFCLSQERHLGLSRNVWAIDQLALLPWLPSHISAIIEFELNADCGGFNEGVVAVEFSTNQGKDWSLVQQECLPGNCDGVPLIGESVYKSSTYSNSWFRETIPLPYPAMTTKTRFRWRQEGISPDIQWAIDKVYIGSQCEVTMCYGHGRCTAEGCVCDEEYTGINCEISVFNLPTEFNRTFEVFSLEEDPFIPYVRGASLGFKCGVLVSGKALVFDQPGDRDMKTTEFNTSSSGYLQFTIRVGSHSTTNTCPSPDMSHDRSGEVLLMYSCNAGTTWELLKQFDSIGYREPRTVLIALPDEAKGSTCKFRWWQPQQSREVRSVWAVDNIRLSDTPYTIFVNFEDDNRVDDAINFHFGEVGNACGRDSTLFFSGKDERDGHRYLETYTLQLGADYMIQFDIIMGCGTPFGGNLRDKKKVHLEYSSNHGLSWQPVVRECFQGAVDCDGYHTTSSFDDTQYEAWRRVTIPLPSGLSSTPVKFRWIQYAFSGSNVWAVDNLYIGEQCPELCNGHGQCIQGECRCDRGYGGKICTSQKFLPTTIKSDFEIPSLIFSDWLIIHGGSVSRGQEDCGVITSGSSLYFSGVGVRELISQDMNTVGATFIEFYIRMAGSDRFCSGITSRQEGVLLQFTVNGGIDWQLLQELYFTDYRTPTFVHLPVPEKARSTSTRFRWWQPQHSGEGMDQWALDNILITGVASGEGQQEMQNEDDGSFWMSTSNSRTSEYCDSDVSVMLFDGTGGDRFAVTKMLNVTPGDVIQFKIVMDCRSSFVYFAPVLLQYSQDGGQQWDYVLPPCYPTTGGSSSCAVGGDYDEGSIYHMGKYQLWNLVTIPIPEKAFGSQSSLDVQEEDRYAPVFALSDVHIGRPCPKNCNNHGVCHTGSCHCEQGYFEPHCEPILTPPFGLRDTFVNGRKGNSWEQVIGATVGQECGVVKMDDSLQFGAHGPREGRTLPLNTTSLRPTVMEEGTLEVTLELLPDAKAPYVMFRWWQPLISAGQSRASWALDDVLIGANDTHSLGFDDEFDPQPSNNWYSLMGSTPEVFCQSDQQAIVFGRRQDSPRYAETWDFEMTTVAFLQFDLTMRCGGDPSIPDRYPVTLEYSRDMGRTWHLVVEECIPPDMSCGKYRLGSTYKAQMFTNWTRVTILLPEGAVTKSTRFRWSQPRFSGINAGWALDNVHVGGGCPWLCSGHGRCFENRCICDPGYNHGNFCAPYMTLPSQLKETFDGPISPQLWNRNLGSFIGIQCGRLVSSTAIIFNQPGIRMLETVDLDASLMDFIQFTLQFGCTSMDPTGSTPPSPLLIQFSYNGGITWELVAELAPRDSLSPKYYSMQLPLQARMKTTRFRFWQPYHSGRGDVWILDNLLIGGDLLDRGQIGADFDATISEENFLFYPGGEIGNFCDGEEFNTSREGNSLVFTDALGEHSVTTRNIDVDTDTVLQFKINVGCTTMSSAEDPVRLEFSADNGVTWHLVQEDCFGDDRSKSNGCSGDLSPPSIYYSGAVPGWRRYLIPLANLHFCGTIRFRWYQGNFTSTMRPPSWALDDVYIGPSCPNNCYGHGTCLRGIHCICDPGYSGWSCAYGEAKPYFLKDDFEESNHLLNNKVALEIPLRAQTNSTRLRWWQPSRDGEFLDDWAIDQIFIGGNVFGQIVLQDDFTSSLQSDGTGLFSVHDQNWLISPGSSMEQVCNSPSNTLHFSGNSQMRYTISADVHIDEGSIVQFELAMSCQFRHPGCYRIYLEYSVDMGKNWNPVYEPCLPSDMNCDSYHGDSSFASDVYNQWTRVVVPMPLWTRCDSGWEGNACNQPNIALPNSLRDTFNHQPFIGSGGWNGIQGGELTQVCGPVASGSALHFHLWNLLKELAHDQYLIPRFVSIMLPPGARQNGTRLRWWQPIHPGEDEADFAIDNIFVGGTSTLPASLRDDFETGSVSDQWLFTDNADVGEFCTESPPGNRGSPSLSSSLEISVGCNATTDTFMNPVELFYSADSGLTWSLLSLQCMTFDPQCHEDQATISSQFHPNQGWRRVIMKLHSKATKRKIRFRWFQRYDPLVPYTPQWALDDVYIGPPCPDFCNGHGDCQYPLCVCDAGYSGDACEISPSLPTHLKETFSAGETNSTKWILVQGAMVTQDRFTSCGPIHELDNLYFRFIQFYLVIGDQNGYFACQSPIMRQESVIVQFSANGGVTWTTLHELDFSAYTTPQLVYLTMPLGPGQSHEGPLVAAMAPREAHSTMGH</sequence>
<keyword evidence="16" id="KW-0245">EGF-like domain</keyword>
<protein>
    <recommendedName>
        <fullName evidence="13">Reelin</fullName>
    </recommendedName>
</protein>
<dbReference type="SUPFAM" id="SSF50939">
    <property type="entry name" value="Sialidases"/>
    <property type="match status" value="1"/>
</dbReference>
<feature type="disulfide bond" evidence="16">
    <location>
        <begin position="2077"/>
        <end position="2087"/>
    </location>
</feature>
<feature type="compositionally biased region" description="Basic and acidic residues" evidence="17">
    <location>
        <begin position="30"/>
        <end position="52"/>
    </location>
</feature>
<dbReference type="Gene3D" id="2.60.40.4060">
    <property type="entry name" value="Reeler domain"/>
    <property type="match status" value="1"/>
</dbReference>
<keyword evidence="8" id="KW-0720">Serine protease</keyword>
<comment type="caution">
    <text evidence="19">The sequence shown here is derived from an EMBL/GenBank/DDBJ whole genome shotgun (WGS) entry which is preliminary data.</text>
</comment>
<name>A0A2G8KDB0_STIJA</name>
<keyword evidence="9" id="KW-0862">Zinc</keyword>
<feature type="compositionally biased region" description="Basic and acidic residues" evidence="17">
    <location>
        <begin position="1"/>
        <end position="15"/>
    </location>
</feature>
<feature type="compositionally biased region" description="Basic residues" evidence="17">
    <location>
        <begin position="16"/>
        <end position="29"/>
    </location>
</feature>
<evidence type="ECO:0000256" key="12">
    <source>
        <dbReference type="ARBA" id="ARBA00023773"/>
    </source>
</evidence>
<evidence type="ECO:0000256" key="14">
    <source>
        <dbReference type="ARBA" id="ARBA00044961"/>
    </source>
</evidence>
<dbReference type="EMBL" id="MRZV01000672">
    <property type="protein sequence ID" value="PIK45998.1"/>
    <property type="molecule type" value="Genomic_DNA"/>
</dbReference>
<keyword evidence="5" id="KW-0645">Protease</keyword>
<evidence type="ECO:0000313" key="20">
    <source>
        <dbReference type="Proteomes" id="UP000230750"/>
    </source>
</evidence>
<dbReference type="STRING" id="307972.A0A2G8KDB0"/>
<evidence type="ECO:0000256" key="7">
    <source>
        <dbReference type="ARBA" id="ARBA00022801"/>
    </source>
</evidence>
<feature type="region of interest" description="Disordered" evidence="17">
    <location>
        <begin position="1"/>
        <end position="87"/>
    </location>
</feature>
<keyword evidence="10" id="KW-0106">Calcium</keyword>
<evidence type="ECO:0000256" key="6">
    <source>
        <dbReference type="ARBA" id="ARBA00022723"/>
    </source>
</evidence>
<dbReference type="OrthoDB" id="1924787at2759"/>
<feature type="disulfide bond" evidence="16">
    <location>
        <begin position="2095"/>
        <end position="2104"/>
    </location>
</feature>
<keyword evidence="16" id="KW-1015">Disulfide bond</keyword>
<evidence type="ECO:0000259" key="18">
    <source>
        <dbReference type="PROSITE" id="PS50026"/>
    </source>
</evidence>
<dbReference type="GO" id="GO:0070325">
    <property type="term" value="F:lipoprotein particle receptor binding"/>
    <property type="evidence" value="ECO:0007669"/>
    <property type="project" value="InterPro"/>
</dbReference>
<dbReference type="PROSITE" id="PS50026">
    <property type="entry name" value="EGF_3"/>
    <property type="match status" value="1"/>
</dbReference>
<keyword evidence="20" id="KW-1185">Reference proteome</keyword>
<dbReference type="GO" id="GO:0007417">
    <property type="term" value="P:central nervous system development"/>
    <property type="evidence" value="ECO:0007669"/>
    <property type="project" value="InterPro"/>
</dbReference>
<dbReference type="PROSITE" id="PS00022">
    <property type="entry name" value="EGF_1"/>
    <property type="match status" value="4"/>
</dbReference>
<keyword evidence="7" id="KW-0378">Hydrolase</keyword>
<dbReference type="Gene3D" id="2.60.120.260">
    <property type="entry name" value="Galactose-binding domain-like"/>
    <property type="match status" value="17"/>
</dbReference>
<evidence type="ECO:0000256" key="17">
    <source>
        <dbReference type="SAM" id="MobiDB-lite"/>
    </source>
</evidence>
<dbReference type="InterPro" id="IPR000742">
    <property type="entry name" value="EGF"/>
</dbReference>
<proteinExistence type="inferred from homology"/>
<dbReference type="SMART" id="SM00181">
    <property type="entry name" value="EGF"/>
    <property type="match status" value="6"/>
</dbReference>
<dbReference type="Pfam" id="PF21471">
    <property type="entry name" value="Reelin_subrepeat-B"/>
    <property type="match status" value="16"/>
</dbReference>
<evidence type="ECO:0000256" key="10">
    <source>
        <dbReference type="ARBA" id="ARBA00022837"/>
    </source>
</evidence>
<dbReference type="GO" id="GO:0006508">
    <property type="term" value="P:proteolysis"/>
    <property type="evidence" value="ECO:0007669"/>
    <property type="project" value="UniProtKB-KW"/>
</dbReference>
<dbReference type="FunFam" id="2.60.120.260:FF:000003">
    <property type="entry name" value="Reelin"/>
    <property type="match status" value="3"/>
</dbReference>
<evidence type="ECO:0000313" key="19">
    <source>
        <dbReference type="EMBL" id="PIK45998.1"/>
    </source>
</evidence>
<dbReference type="PANTHER" id="PTHR11841:SF1">
    <property type="entry name" value="REELIN"/>
    <property type="match status" value="1"/>
</dbReference>
<evidence type="ECO:0000256" key="13">
    <source>
        <dbReference type="ARBA" id="ARBA00023900"/>
    </source>
</evidence>
<dbReference type="PANTHER" id="PTHR11841">
    <property type="entry name" value="REELIN"/>
    <property type="match status" value="1"/>
</dbReference>
<keyword evidence="3" id="KW-0964">Secreted</keyword>
<evidence type="ECO:0000256" key="11">
    <source>
        <dbReference type="ARBA" id="ARBA00022889"/>
    </source>
</evidence>
<dbReference type="InterPro" id="IPR036278">
    <property type="entry name" value="Sialidase_sf"/>
</dbReference>
<comment type="subcellular location">
    <subcellularLocation>
        <location evidence="1">Secreted</location>
        <location evidence="1">Extracellular space</location>
        <location evidence="1">Extracellular matrix</location>
    </subcellularLocation>
</comment>
<dbReference type="CDD" id="cd10036">
    <property type="entry name" value="Reelin_subrepeat_Nt"/>
    <property type="match status" value="1"/>
</dbReference>
<gene>
    <name evidence="19" type="ORF">BSL78_17150</name>
</gene>
<dbReference type="InterPro" id="IPR049419">
    <property type="entry name" value="Reelin_subrepeat-B"/>
</dbReference>
<dbReference type="Pfam" id="PF23106">
    <property type="entry name" value="EGF_Teneurin"/>
    <property type="match status" value="1"/>
</dbReference>
<organism evidence="19 20">
    <name type="scientific">Stichopus japonicus</name>
    <name type="common">Sea cucumber</name>
    <dbReference type="NCBI Taxonomy" id="307972"/>
    <lineage>
        <taxon>Eukaryota</taxon>
        <taxon>Metazoa</taxon>
        <taxon>Echinodermata</taxon>
        <taxon>Eleutherozoa</taxon>
        <taxon>Echinozoa</taxon>
        <taxon>Holothuroidea</taxon>
        <taxon>Aspidochirotacea</taxon>
        <taxon>Aspidochirotida</taxon>
        <taxon>Stichopodidae</taxon>
        <taxon>Apostichopus</taxon>
    </lineage>
</organism>
<keyword evidence="6" id="KW-0479">Metal-binding</keyword>
<dbReference type="GO" id="GO:0008236">
    <property type="term" value="F:serine-type peptidase activity"/>
    <property type="evidence" value="ECO:0007669"/>
    <property type="project" value="UniProtKB-KW"/>
</dbReference>
<comment type="similarity">
    <text evidence="12">Belongs to the reelin family.</text>
</comment>
<dbReference type="GO" id="GO:0007155">
    <property type="term" value="P:cell adhesion"/>
    <property type="evidence" value="ECO:0007669"/>
    <property type="project" value="UniProtKB-KW"/>
</dbReference>
<evidence type="ECO:0000256" key="5">
    <source>
        <dbReference type="ARBA" id="ARBA00022670"/>
    </source>
</evidence>
<dbReference type="InterPro" id="IPR042307">
    <property type="entry name" value="Reeler_sf"/>
</dbReference>
<dbReference type="PROSITE" id="PS01186">
    <property type="entry name" value="EGF_2"/>
    <property type="match status" value="4"/>
</dbReference>
<evidence type="ECO:0000256" key="9">
    <source>
        <dbReference type="ARBA" id="ARBA00022833"/>
    </source>
</evidence>
<comment type="function">
    <text evidence="15">Extracellular matrix serine protease secreted by pioneer neurons that plays a role in layering of neurons in the cerebral cortex and cerebellum by coordinating cell positioning during neurodevelopment. Regulates microtubule function in neurons and neuronal migration. Binding to the extracellular domains of lipoprotein receptors VLDLR and LRP8/APOER2 induces tyrosine phosphorylation of DAB1 and modulation of TAU phosphorylation. Affects migration of sympathetic preganglionic neurons in the spinal cord, where it seems to act as a barrier to neuronal migration. Enzymatic activity is important for the modulation of cell adhesion.</text>
</comment>
<keyword evidence="4" id="KW-0272">Extracellular matrix</keyword>
<evidence type="ECO:0000256" key="1">
    <source>
        <dbReference type="ARBA" id="ARBA00004498"/>
    </source>
</evidence>
<reference evidence="19 20" key="1">
    <citation type="journal article" date="2017" name="PLoS Biol.">
        <title>The sea cucumber genome provides insights into morphological evolution and visceral regeneration.</title>
        <authorList>
            <person name="Zhang X."/>
            <person name="Sun L."/>
            <person name="Yuan J."/>
            <person name="Sun Y."/>
            <person name="Gao Y."/>
            <person name="Zhang L."/>
            <person name="Li S."/>
            <person name="Dai H."/>
            <person name="Hamel J.F."/>
            <person name="Liu C."/>
            <person name="Yu Y."/>
            <person name="Liu S."/>
            <person name="Lin W."/>
            <person name="Guo K."/>
            <person name="Jin S."/>
            <person name="Xu P."/>
            <person name="Storey K.B."/>
            <person name="Huan P."/>
            <person name="Zhang T."/>
            <person name="Zhou Y."/>
            <person name="Zhang J."/>
            <person name="Lin C."/>
            <person name="Li X."/>
            <person name="Xing L."/>
            <person name="Huo D."/>
            <person name="Sun M."/>
            <person name="Wang L."/>
            <person name="Mercier A."/>
            <person name="Li F."/>
            <person name="Yang H."/>
            <person name="Xiang J."/>
        </authorList>
    </citation>
    <scope>NUCLEOTIDE SEQUENCE [LARGE SCALE GENOMIC DNA]</scope>
    <source>
        <strain evidence="19">Shaxun</strain>
        <tissue evidence="19">Muscle</tissue>
    </source>
</reference>
<feature type="compositionally biased region" description="Basic and acidic residues" evidence="17">
    <location>
        <begin position="59"/>
        <end position="86"/>
    </location>
</feature>
<keyword evidence="11" id="KW-0130">Cell adhesion</keyword>
<comment type="subunit">
    <text evidence="14">Oligomer of disulfide-linked homodimers.</text>
</comment>
<keyword evidence="2" id="KW-0217">Developmental protein</keyword>
<accession>A0A2G8KDB0</accession>
<feature type="domain" description="EGF-like" evidence="18">
    <location>
        <begin position="2073"/>
        <end position="2105"/>
    </location>
</feature>
<evidence type="ECO:0000256" key="4">
    <source>
        <dbReference type="ARBA" id="ARBA00022530"/>
    </source>
</evidence>
<evidence type="ECO:0000256" key="8">
    <source>
        <dbReference type="ARBA" id="ARBA00022825"/>
    </source>
</evidence>
<evidence type="ECO:0000256" key="15">
    <source>
        <dbReference type="ARBA" id="ARBA00046064"/>
    </source>
</evidence>
<dbReference type="InterPro" id="IPR034968">
    <property type="entry name" value="Reelin"/>
</dbReference>
<dbReference type="Proteomes" id="UP000230750">
    <property type="component" value="Unassembled WGS sequence"/>
</dbReference>
<dbReference type="GO" id="GO:0046872">
    <property type="term" value="F:metal ion binding"/>
    <property type="evidence" value="ECO:0007669"/>
    <property type="project" value="UniProtKB-KW"/>
</dbReference>
<dbReference type="CDD" id="cd08526">
    <property type="entry name" value="Reelin_subrepeat_2"/>
    <property type="match status" value="1"/>
</dbReference>
<comment type="caution">
    <text evidence="16">Lacks conserved residue(s) required for the propagation of feature annotation.</text>
</comment>
<evidence type="ECO:0000256" key="3">
    <source>
        <dbReference type="ARBA" id="ARBA00022525"/>
    </source>
</evidence>
<dbReference type="GO" id="GO:0001764">
    <property type="term" value="P:neuron migration"/>
    <property type="evidence" value="ECO:0007669"/>
    <property type="project" value="InterPro"/>
</dbReference>
<evidence type="ECO:0000256" key="16">
    <source>
        <dbReference type="PROSITE-ProRule" id="PRU00076"/>
    </source>
</evidence>
<evidence type="ECO:0000256" key="2">
    <source>
        <dbReference type="ARBA" id="ARBA00022473"/>
    </source>
</evidence>